<comment type="caution">
    <text evidence="2">The sequence shown here is derived from an EMBL/GenBank/DDBJ whole genome shotgun (WGS) entry which is preliminary data.</text>
</comment>
<evidence type="ECO:0000313" key="2">
    <source>
        <dbReference type="EMBL" id="CAF9935197.1"/>
    </source>
</evidence>
<gene>
    <name evidence="2" type="ORF">IMSHALPRED_010134</name>
</gene>
<sequence length="163" mass="18397">MDSTSSRRSVAHTTPNTNSTNDKSLRNNSNPKSSADKQPHQNQPQTLSKSEIAAYYARNAIKCSSGILSSNVSNHNLKVDVRRQLVPQYRETFPMSEAQAIAEVEMEMARMYPVNRWDAPGLGQRRRETRVGMASGEQKADGREAQGYGEEQWDLFERMVGYK</sequence>
<evidence type="ECO:0000256" key="1">
    <source>
        <dbReference type="SAM" id="MobiDB-lite"/>
    </source>
</evidence>
<dbReference type="EMBL" id="CAJPDT010000082">
    <property type="protein sequence ID" value="CAF9935197.1"/>
    <property type="molecule type" value="Genomic_DNA"/>
</dbReference>
<keyword evidence="3" id="KW-1185">Reference proteome</keyword>
<dbReference type="AlphaFoldDB" id="A0A8H3IP61"/>
<name>A0A8H3IP61_9LECA</name>
<accession>A0A8H3IP61</accession>
<reference evidence="2" key="1">
    <citation type="submission" date="2021-03" db="EMBL/GenBank/DDBJ databases">
        <authorList>
            <person name="Tagirdzhanova G."/>
        </authorList>
    </citation>
    <scope>NUCLEOTIDE SEQUENCE</scope>
</reference>
<dbReference type="Proteomes" id="UP000664534">
    <property type="component" value="Unassembled WGS sequence"/>
</dbReference>
<protein>
    <submittedName>
        <fullName evidence="2">Uncharacterized protein</fullName>
    </submittedName>
</protein>
<organism evidence="2 3">
    <name type="scientific">Imshaugia aleurites</name>
    <dbReference type="NCBI Taxonomy" id="172621"/>
    <lineage>
        <taxon>Eukaryota</taxon>
        <taxon>Fungi</taxon>
        <taxon>Dikarya</taxon>
        <taxon>Ascomycota</taxon>
        <taxon>Pezizomycotina</taxon>
        <taxon>Lecanoromycetes</taxon>
        <taxon>OSLEUM clade</taxon>
        <taxon>Lecanoromycetidae</taxon>
        <taxon>Lecanorales</taxon>
        <taxon>Lecanorineae</taxon>
        <taxon>Parmeliaceae</taxon>
        <taxon>Imshaugia</taxon>
    </lineage>
</organism>
<feature type="compositionally biased region" description="Polar residues" evidence="1">
    <location>
        <begin position="1"/>
        <end position="33"/>
    </location>
</feature>
<feature type="region of interest" description="Disordered" evidence="1">
    <location>
        <begin position="1"/>
        <end position="48"/>
    </location>
</feature>
<feature type="region of interest" description="Disordered" evidence="1">
    <location>
        <begin position="123"/>
        <end position="147"/>
    </location>
</feature>
<proteinExistence type="predicted"/>
<evidence type="ECO:0000313" key="3">
    <source>
        <dbReference type="Proteomes" id="UP000664534"/>
    </source>
</evidence>